<reference evidence="1" key="1">
    <citation type="journal article" date="2008" name="BMC Genomics">
        <title>Analysis of 4,664 high-quality sequence-finished poplar full-length cDNA clones and their utility for the discovery of genes responding to insect feeding.</title>
        <authorList>
            <person name="Ralph S.G."/>
            <person name="Chun H.J."/>
            <person name="Cooper D."/>
            <person name="Kirkpatrick R."/>
            <person name="Kolosova N."/>
            <person name="Gunter L."/>
            <person name="Tuskan G.A."/>
            <person name="Douglas C.J."/>
            <person name="Holt R.A."/>
            <person name="Jones S.J."/>
            <person name="Marra M.A."/>
            <person name="Bohlmann J."/>
        </authorList>
    </citation>
    <scope>NUCLEOTIDE SEQUENCE</scope>
    <source>
        <tissue evidence="1">Phloem and cambium</tissue>
        <tissue evidence="2">Young and mature leaves</tissue>
    </source>
</reference>
<evidence type="ECO:0000313" key="2">
    <source>
        <dbReference type="EMBL" id="ABK95473.1"/>
    </source>
</evidence>
<evidence type="ECO:0000313" key="1">
    <source>
        <dbReference type="EMBL" id="ABK93586.1"/>
    </source>
</evidence>
<protein>
    <submittedName>
        <fullName evidence="1">Uncharacterized protein</fullName>
    </submittedName>
</protein>
<proteinExistence type="evidence at transcript level"/>
<dbReference type="EMBL" id="EF147460">
    <property type="protein sequence ID" value="ABK95473.1"/>
    <property type="molecule type" value="mRNA"/>
</dbReference>
<dbReference type="AlphaFoldDB" id="A9PB33"/>
<name>A9PB33_POPTR</name>
<sequence length="61" mass="7415">MLKNDQLLQQRILSSFIWTRVNSYFLKPPNNMKTMNFSMMKLRSILSWMKQETRSSNIKMK</sequence>
<dbReference type="EMBL" id="EF145427">
    <property type="protein sequence ID" value="ABK93586.1"/>
    <property type="molecule type" value="mRNA"/>
</dbReference>
<organism evidence="1">
    <name type="scientific">Populus trichocarpa</name>
    <name type="common">Western balsam poplar</name>
    <name type="synonym">Populus balsamifera subsp. trichocarpa</name>
    <dbReference type="NCBI Taxonomy" id="3694"/>
    <lineage>
        <taxon>Eukaryota</taxon>
        <taxon>Viridiplantae</taxon>
        <taxon>Streptophyta</taxon>
        <taxon>Embryophyta</taxon>
        <taxon>Tracheophyta</taxon>
        <taxon>Spermatophyta</taxon>
        <taxon>Magnoliopsida</taxon>
        <taxon>eudicotyledons</taxon>
        <taxon>Gunneridae</taxon>
        <taxon>Pentapetalae</taxon>
        <taxon>rosids</taxon>
        <taxon>fabids</taxon>
        <taxon>Malpighiales</taxon>
        <taxon>Salicaceae</taxon>
        <taxon>Saliceae</taxon>
        <taxon>Populus</taxon>
    </lineage>
</organism>
<accession>A9PB33</accession>